<name>A0ABM3C5A0_DROKI</name>
<evidence type="ECO:0000313" key="4">
    <source>
        <dbReference type="RefSeq" id="XP_041631005.1"/>
    </source>
</evidence>
<feature type="compositionally biased region" description="Basic residues" evidence="1">
    <location>
        <begin position="304"/>
        <end position="324"/>
    </location>
</feature>
<feature type="domain" description="DUF4777" evidence="2">
    <location>
        <begin position="395"/>
        <end position="455"/>
    </location>
</feature>
<accession>A0ABM3C5A0</accession>
<dbReference type="Proteomes" id="UP001652661">
    <property type="component" value="Chromosome X"/>
</dbReference>
<dbReference type="Pfam" id="PF16007">
    <property type="entry name" value="DUF4777"/>
    <property type="match status" value="1"/>
</dbReference>
<feature type="compositionally biased region" description="Acidic residues" evidence="1">
    <location>
        <begin position="56"/>
        <end position="91"/>
    </location>
</feature>
<dbReference type="GeneID" id="108080228"/>
<gene>
    <name evidence="4" type="primary">LOC108080228</name>
</gene>
<organism evidence="3 4">
    <name type="scientific">Drosophila kikkawai</name>
    <name type="common">Fruit fly</name>
    <dbReference type="NCBI Taxonomy" id="30033"/>
    <lineage>
        <taxon>Eukaryota</taxon>
        <taxon>Metazoa</taxon>
        <taxon>Ecdysozoa</taxon>
        <taxon>Arthropoda</taxon>
        <taxon>Hexapoda</taxon>
        <taxon>Insecta</taxon>
        <taxon>Pterygota</taxon>
        <taxon>Neoptera</taxon>
        <taxon>Endopterygota</taxon>
        <taxon>Diptera</taxon>
        <taxon>Brachycera</taxon>
        <taxon>Muscomorpha</taxon>
        <taxon>Ephydroidea</taxon>
        <taxon>Drosophilidae</taxon>
        <taxon>Drosophila</taxon>
        <taxon>Sophophora</taxon>
    </lineage>
</organism>
<evidence type="ECO:0000256" key="1">
    <source>
        <dbReference type="SAM" id="MobiDB-lite"/>
    </source>
</evidence>
<feature type="region of interest" description="Disordered" evidence="1">
    <location>
        <begin position="55"/>
        <end position="136"/>
    </location>
</feature>
<feature type="region of interest" description="Disordered" evidence="1">
    <location>
        <begin position="299"/>
        <end position="324"/>
    </location>
</feature>
<proteinExistence type="predicted"/>
<dbReference type="RefSeq" id="XP_041631005.1">
    <property type="nucleotide sequence ID" value="XM_041775071.1"/>
</dbReference>
<reference evidence="4" key="1">
    <citation type="submission" date="2025-08" db="UniProtKB">
        <authorList>
            <consortium name="RefSeq"/>
        </authorList>
    </citation>
    <scope>IDENTIFICATION</scope>
    <source>
        <strain evidence="4">14028-0561.14</strain>
        <tissue evidence="4">Whole fly</tissue>
    </source>
</reference>
<keyword evidence="3" id="KW-1185">Reference proteome</keyword>
<evidence type="ECO:0000313" key="3">
    <source>
        <dbReference type="Proteomes" id="UP001652661"/>
    </source>
</evidence>
<evidence type="ECO:0000259" key="2">
    <source>
        <dbReference type="Pfam" id="PF16007"/>
    </source>
</evidence>
<dbReference type="InterPro" id="IPR031957">
    <property type="entry name" value="DUF4777"/>
</dbReference>
<feature type="compositionally biased region" description="Low complexity" evidence="1">
    <location>
        <begin position="92"/>
        <end position="122"/>
    </location>
</feature>
<protein>
    <submittedName>
        <fullName evidence="4">Uncharacterized abhydrolase domain-containing protein DDB_G0269086</fullName>
    </submittedName>
</protein>
<sequence length="488" mass="55148">MMSPYLAKLKQLSHRRKMHNLSLSLGQHLSQLERLDRELALARQQEKEFYRKFEIENDLEEGEAEPEVEAEAEEEEVEVEVEEAAEEEIEMEALSSDTFSSNSSKTSSSSSSSSSSTRTSSSGDQQGQGHGPGIGFDHLQLDQAQVQVHCADDPAPEESGDCLAIKEPTIKRLTNEIKEVKQSLLTEVPSPLEWKDFNFPMPSAEAIRLASKSKLNADAVAYKMPETASTTSSPFRLNVKAPIFKPSKESQAECSEDLPLSGTIAAAAAGAEATYQLLMRQMTMLHQPPDPLAHIHPLRPYPRPQRHQHPHQHQKQHPHHSHAHHLLPPVRALLPTPDIQPHVPVHMHTHNHSNQRGVSQSLLGVPPQLPEQLMHRIGNNRQHLRNRKEPLPDLFPEVLTLMEELLRPVSYPEMVTILAARLHRPVVELKRHIPHTLHAAVIHGYMSKEGNRYSLLSEAEHMVIKRRNHEAAQRAKELEKEPLSWRKR</sequence>